<feature type="non-terminal residue" evidence="1">
    <location>
        <position position="266"/>
    </location>
</feature>
<organism evidence="1">
    <name type="scientific">marine sediment metagenome</name>
    <dbReference type="NCBI Taxonomy" id="412755"/>
    <lineage>
        <taxon>unclassified sequences</taxon>
        <taxon>metagenomes</taxon>
        <taxon>ecological metagenomes</taxon>
    </lineage>
</organism>
<dbReference type="InterPro" id="IPR036388">
    <property type="entry name" value="WH-like_DNA-bd_sf"/>
</dbReference>
<dbReference type="SUPFAM" id="SSF46785">
    <property type="entry name" value="Winged helix' DNA-binding domain"/>
    <property type="match status" value="1"/>
</dbReference>
<reference evidence="1" key="1">
    <citation type="journal article" date="2015" name="Nature">
        <title>Complex archaea that bridge the gap between prokaryotes and eukaryotes.</title>
        <authorList>
            <person name="Spang A."/>
            <person name="Saw J.H."/>
            <person name="Jorgensen S.L."/>
            <person name="Zaremba-Niedzwiedzka K."/>
            <person name="Martijn J."/>
            <person name="Lind A.E."/>
            <person name="van Eijk R."/>
            <person name="Schleper C."/>
            <person name="Guy L."/>
            <person name="Ettema T.J."/>
        </authorList>
    </citation>
    <scope>NUCLEOTIDE SEQUENCE</scope>
</reference>
<gene>
    <name evidence="1" type="ORF">LCGC14_2639300</name>
</gene>
<sequence length="266" mass="32077">MGKEINEKLENFRNIVIEKDFSSREKILFALYEFGRIKRKTFVDIEKPLPYCLTKNTFDRHIKKLIEDQSVKIDYERQDHIYSITESGIIKLKGILENLNLDTYIMDMEEKKLDNLIEEKSEFISKYIFDDDIVLEFLELASTIKASSSNLHDLKPKLDFLILYLAVNHPKLYPRHSISEEDFYKKFNLKDWEIKYFIQKVIEEDIYHLSFIKIFVKDKDINLFFMEKSQYGIIFESTINSHLKNFIYLIFLEKIEYNLESHRQVY</sequence>
<evidence type="ECO:0008006" key="2">
    <source>
        <dbReference type="Google" id="ProtNLM"/>
    </source>
</evidence>
<protein>
    <recommendedName>
        <fullName evidence="2">ArnR1-like winged helix-turn-helix domain-containing protein</fullName>
    </recommendedName>
</protein>
<dbReference type="AlphaFoldDB" id="A0A0F8ZXX6"/>
<name>A0A0F8ZXX6_9ZZZZ</name>
<dbReference type="Gene3D" id="1.10.10.10">
    <property type="entry name" value="Winged helix-like DNA-binding domain superfamily/Winged helix DNA-binding domain"/>
    <property type="match status" value="1"/>
</dbReference>
<comment type="caution">
    <text evidence="1">The sequence shown here is derived from an EMBL/GenBank/DDBJ whole genome shotgun (WGS) entry which is preliminary data.</text>
</comment>
<dbReference type="InterPro" id="IPR036390">
    <property type="entry name" value="WH_DNA-bd_sf"/>
</dbReference>
<proteinExistence type="predicted"/>
<evidence type="ECO:0000313" key="1">
    <source>
        <dbReference type="EMBL" id="KKK98782.1"/>
    </source>
</evidence>
<accession>A0A0F8ZXX6</accession>
<dbReference type="EMBL" id="LAZR01045476">
    <property type="protein sequence ID" value="KKK98782.1"/>
    <property type="molecule type" value="Genomic_DNA"/>
</dbReference>